<evidence type="ECO:0000256" key="2">
    <source>
        <dbReference type="ARBA" id="ARBA00022448"/>
    </source>
</evidence>
<evidence type="ECO:0000313" key="20">
    <source>
        <dbReference type="EMBL" id="KAL2094580.1"/>
    </source>
</evidence>
<keyword evidence="4" id="KW-0109">Calcium transport</keyword>
<dbReference type="Pfam" id="PF08344">
    <property type="entry name" value="TRP_2"/>
    <property type="match status" value="1"/>
</dbReference>
<keyword evidence="5" id="KW-0107">Calcium channel</keyword>
<dbReference type="GO" id="GO:0005262">
    <property type="term" value="F:calcium channel activity"/>
    <property type="evidence" value="ECO:0007669"/>
    <property type="project" value="UniProtKB-KW"/>
</dbReference>
<gene>
    <name evidence="20" type="ORF">ACEWY4_009299</name>
</gene>
<evidence type="ECO:0000256" key="4">
    <source>
        <dbReference type="ARBA" id="ARBA00022568"/>
    </source>
</evidence>
<dbReference type="AlphaFoldDB" id="A0ABD1K606"/>
<evidence type="ECO:0000256" key="5">
    <source>
        <dbReference type="ARBA" id="ARBA00022673"/>
    </source>
</evidence>
<dbReference type="SUPFAM" id="SSF48403">
    <property type="entry name" value="Ankyrin repeat"/>
    <property type="match status" value="1"/>
</dbReference>
<feature type="transmembrane region" description="Helical" evidence="18">
    <location>
        <begin position="443"/>
        <end position="463"/>
    </location>
</feature>
<evidence type="ECO:0000256" key="18">
    <source>
        <dbReference type="SAM" id="Phobius"/>
    </source>
</evidence>
<feature type="compositionally biased region" description="Low complexity" evidence="17">
    <location>
        <begin position="948"/>
        <end position="994"/>
    </location>
</feature>
<evidence type="ECO:0000259" key="19">
    <source>
        <dbReference type="SMART" id="SM01420"/>
    </source>
</evidence>
<dbReference type="SMART" id="SM01420">
    <property type="entry name" value="TRP_2"/>
    <property type="match status" value="1"/>
</dbReference>
<dbReference type="PROSITE" id="PS50297">
    <property type="entry name" value="ANK_REP_REGION"/>
    <property type="match status" value="1"/>
</dbReference>
<sequence>MNPMAQLYYKKASYSPYRDRIPLQIVRAEAELSPAERAYLMAVEKGDYAGVKHALEEAEIYYNINVNCLDPLGRSALLIAIENENLEVMELLLSHGVHVGDALLYAIRKEVVGAVELLLSYRRPSGEKQVPSMMMDSQFSEFTPDITPIMLAAHTNNYEIIKLLVQRKVTVPRPHQIRCDCVECVSSSEVDSLRHSRSRLNIYKTLASPSLIALSSEDPILTAFRLGWELKELSKVENEFRQEYEELSHQCKLFAKDLLDQARSSRELEIILNHRDDHSDELDPRECRDLAKLKLAIKYHQKEFVAQPNCQQLLATLWYDGFPGWRRRHWVVKLVTCFVIGLLFPVFSLVYLLAPKSALGLFIKKPFIKFICHTASYLTFLFLLLLASQHIVRTDLHVQGPPPTIVEWMILPWVLGFIWAEIKEMWDGGFTEYVHDWWNLMDFAMNSLYLATISLKMVAYFKYNSSRPREEWEMWHPTLIAEALFAIANIFSSLRLISLFTANSHLGPLQISLGRMLLDILKFLFIYCLVLLAFANGLNQLYFYYETQAADEPNNCKGIRCEKQNNAFSTLFETLESLFWSVFGLLNLYVTNVKARHEFTEFVGATMFGTYNVISLVVLLNMLIAMMNNSYQLIADHADIEWKFARTKLWMSYFDEGATLPSPFNIVPSPKSVWYLCVWVHSRLCAKREPSPEEQRKHENFKEFTERHADNLIQNQHYQEVIRNLVKRYVAAMIRSAKTDEGLTEENFKELKQDISSFRYEVLDLLGNRKPPRRTYSSSSEATQQDEEPAEDLKTKNPKGVSFSLCSSSSAERKARESEFGVSALFRSMSGTTVEASLAPPPSDDRKPKSNGLRKFTPSASFIRNNGRLQRFSRSKKDSLRRLGLLFSRMNGHLPEPPSSSRSAYSISDGVDLRMPSDPQVTRSEMHLHRLGGLGLDEIGAHGDSPHHVSQQPQHQHQYLHHQQQQQQRQSNGRDGTLLLRPPSSSSSAGQPSALGALHCASSITASSSRLLSSSEDMCEGWVGPCDSLGSISWTGDQEESVTTQL</sequence>
<evidence type="ECO:0000256" key="3">
    <source>
        <dbReference type="ARBA" id="ARBA00022475"/>
    </source>
</evidence>
<name>A0ABD1K606_9TELE</name>
<evidence type="ECO:0000313" key="21">
    <source>
        <dbReference type="Proteomes" id="UP001591681"/>
    </source>
</evidence>
<comment type="subcellular location">
    <subcellularLocation>
        <location evidence="1">Cell membrane</location>
        <topology evidence="1">Multi-pass membrane protein</topology>
    </subcellularLocation>
</comment>
<keyword evidence="8" id="KW-0106">Calcium</keyword>
<dbReference type="Gene3D" id="1.25.40.20">
    <property type="entry name" value="Ankyrin repeat-containing domain"/>
    <property type="match status" value="1"/>
</dbReference>
<dbReference type="PROSITE" id="PS50088">
    <property type="entry name" value="ANK_REPEAT"/>
    <property type="match status" value="1"/>
</dbReference>
<proteinExistence type="predicted"/>
<feature type="region of interest" description="Disordered" evidence="17">
    <location>
        <begin position="833"/>
        <end position="857"/>
    </location>
</feature>
<evidence type="ECO:0000256" key="8">
    <source>
        <dbReference type="ARBA" id="ARBA00022837"/>
    </source>
</evidence>
<evidence type="ECO:0000256" key="17">
    <source>
        <dbReference type="SAM" id="MobiDB-lite"/>
    </source>
</evidence>
<feature type="transmembrane region" description="Helical" evidence="18">
    <location>
        <begin position="405"/>
        <end position="422"/>
    </location>
</feature>
<evidence type="ECO:0000256" key="15">
    <source>
        <dbReference type="ARBA" id="ARBA00036634"/>
    </source>
</evidence>
<keyword evidence="7" id="KW-0677">Repeat</keyword>
<evidence type="ECO:0000256" key="11">
    <source>
        <dbReference type="ARBA" id="ARBA00023065"/>
    </source>
</evidence>
<comment type="catalytic activity">
    <reaction evidence="15">
        <text>Ca(2+)(in) = Ca(2+)(out)</text>
        <dbReference type="Rhea" id="RHEA:29671"/>
        <dbReference type="ChEBI" id="CHEBI:29108"/>
    </reaction>
</comment>
<dbReference type="SMART" id="SM00248">
    <property type="entry name" value="ANK"/>
    <property type="match status" value="2"/>
</dbReference>
<dbReference type="EMBL" id="JBHFQA010000008">
    <property type="protein sequence ID" value="KAL2094580.1"/>
    <property type="molecule type" value="Genomic_DNA"/>
</dbReference>
<organism evidence="20 21">
    <name type="scientific">Coilia grayii</name>
    <name type="common">Gray's grenadier anchovy</name>
    <dbReference type="NCBI Taxonomy" id="363190"/>
    <lineage>
        <taxon>Eukaryota</taxon>
        <taxon>Metazoa</taxon>
        <taxon>Chordata</taxon>
        <taxon>Craniata</taxon>
        <taxon>Vertebrata</taxon>
        <taxon>Euteleostomi</taxon>
        <taxon>Actinopterygii</taxon>
        <taxon>Neopterygii</taxon>
        <taxon>Teleostei</taxon>
        <taxon>Clupei</taxon>
        <taxon>Clupeiformes</taxon>
        <taxon>Clupeoidei</taxon>
        <taxon>Engraulidae</taxon>
        <taxon>Coilinae</taxon>
        <taxon>Coilia</taxon>
    </lineage>
</organism>
<feature type="transmembrane region" description="Helical" evidence="18">
    <location>
        <begin position="602"/>
        <end position="624"/>
    </location>
</feature>
<dbReference type="NCBIfam" id="TIGR00870">
    <property type="entry name" value="trp"/>
    <property type="match status" value="1"/>
</dbReference>
<dbReference type="PANTHER" id="PTHR10117">
    <property type="entry name" value="TRANSIENT RECEPTOR POTENTIAL CHANNEL"/>
    <property type="match status" value="1"/>
</dbReference>
<keyword evidence="21" id="KW-1185">Reference proteome</keyword>
<reference evidence="20 21" key="1">
    <citation type="submission" date="2024-09" db="EMBL/GenBank/DDBJ databases">
        <title>A chromosome-level genome assembly of Gray's grenadier anchovy, Coilia grayii.</title>
        <authorList>
            <person name="Fu Z."/>
        </authorList>
    </citation>
    <scope>NUCLEOTIDE SEQUENCE [LARGE SCALE GENOMIC DNA]</scope>
    <source>
        <strain evidence="20">G4</strain>
        <tissue evidence="20">Muscle</tissue>
    </source>
</reference>
<protein>
    <recommendedName>
        <fullName evidence="19">Transient receptor ion channel domain-containing protein</fullName>
    </recommendedName>
</protein>
<keyword evidence="14" id="KW-0407">Ion channel</keyword>
<dbReference type="InterPro" id="IPR005821">
    <property type="entry name" value="Ion_trans_dom"/>
</dbReference>
<dbReference type="InterPro" id="IPR002153">
    <property type="entry name" value="TRPC_channel"/>
</dbReference>
<dbReference type="InterPro" id="IPR036770">
    <property type="entry name" value="Ankyrin_rpt-contain_sf"/>
</dbReference>
<feature type="transmembrane region" description="Helical" evidence="18">
    <location>
        <begin position="330"/>
        <end position="354"/>
    </location>
</feature>
<feature type="domain" description="Transient receptor ion channel" evidence="19">
    <location>
        <begin position="179"/>
        <end position="241"/>
    </location>
</feature>
<keyword evidence="12 18" id="KW-0472">Membrane</keyword>
<dbReference type="FunFam" id="1.10.287.70:FF:000266">
    <property type="entry name" value="Transient receptor potential cation channel subfamily c member 1"/>
    <property type="match status" value="1"/>
</dbReference>
<feature type="region of interest" description="Disordered" evidence="17">
    <location>
        <begin position="935"/>
        <end position="994"/>
    </location>
</feature>
<keyword evidence="11" id="KW-0406">Ion transport</keyword>
<dbReference type="PRINTS" id="PR01097">
    <property type="entry name" value="TRNSRECEPTRP"/>
</dbReference>
<dbReference type="InterPro" id="IPR013555">
    <property type="entry name" value="TRP_dom"/>
</dbReference>
<evidence type="ECO:0000256" key="1">
    <source>
        <dbReference type="ARBA" id="ARBA00004651"/>
    </source>
</evidence>
<evidence type="ECO:0000256" key="9">
    <source>
        <dbReference type="ARBA" id="ARBA00022989"/>
    </source>
</evidence>
<keyword evidence="2" id="KW-0813">Transport</keyword>
<evidence type="ECO:0000256" key="10">
    <source>
        <dbReference type="ARBA" id="ARBA00023043"/>
    </source>
</evidence>
<keyword evidence="6 18" id="KW-0812">Transmembrane</keyword>
<dbReference type="PANTHER" id="PTHR10117:SF76">
    <property type="entry name" value="SHORT TRANSIENT RECEPTOR POTENTIAL CHANNEL 5"/>
    <property type="match status" value="1"/>
</dbReference>
<dbReference type="Proteomes" id="UP001591681">
    <property type="component" value="Unassembled WGS sequence"/>
</dbReference>
<feature type="transmembrane region" description="Helical" evidence="18">
    <location>
        <begin position="523"/>
        <end position="545"/>
    </location>
</feature>
<accession>A0ABD1K606</accession>
<feature type="region of interest" description="Disordered" evidence="17">
    <location>
        <begin position="890"/>
        <end position="918"/>
    </location>
</feature>
<evidence type="ECO:0000256" key="6">
    <source>
        <dbReference type="ARBA" id="ARBA00022692"/>
    </source>
</evidence>
<dbReference type="InterPro" id="IPR002110">
    <property type="entry name" value="Ankyrin_rpt"/>
</dbReference>
<feature type="transmembrane region" description="Helical" evidence="18">
    <location>
        <begin position="483"/>
        <end position="502"/>
    </location>
</feature>
<feature type="compositionally biased region" description="Low complexity" evidence="17">
    <location>
        <begin position="899"/>
        <end position="908"/>
    </location>
</feature>
<keyword evidence="10 16" id="KW-0040">ANK repeat</keyword>
<comment type="caution">
    <text evidence="20">The sequence shown here is derived from an EMBL/GenBank/DDBJ whole genome shotgun (WGS) entry which is preliminary data.</text>
</comment>
<dbReference type="Pfam" id="PF12796">
    <property type="entry name" value="Ank_2"/>
    <property type="match status" value="1"/>
</dbReference>
<evidence type="ECO:0000256" key="13">
    <source>
        <dbReference type="ARBA" id="ARBA00023157"/>
    </source>
</evidence>
<dbReference type="Pfam" id="PF00520">
    <property type="entry name" value="Ion_trans"/>
    <property type="match status" value="1"/>
</dbReference>
<feature type="region of interest" description="Disordered" evidence="17">
    <location>
        <begin position="769"/>
        <end position="805"/>
    </location>
</feature>
<evidence type="ECO:0000256" key="7">
    <source>
        <dbReference type="ARBA" id="ARBA00022737"/>
    </source>
</evidence>
<evidence type="ECO:0000256" key="12">
    <source>
        <dbReference type="ARBA" id="ARBA00023136"/>
    </source>
</evidence>
<evidence type="ECO:0000256" key="16">
    <source>
        <dbReference type="PROSITE-ProRule" id="PRU00023"/>
    </source>
</evidence>
<keyword evidence="13" id="KW-1015">Disulfide bond</keyword>
<keyword evidence="9 18" id="KW-1133">Transmembrane helix</keyword>
<evidence type="ECO:0000256" key="14">
    <source>
        <dbReference type="ARBA" id="ARBA00023303"/>
    </source>
</evidence>
<dbReference type="Pfam" id="PF00023">
    <property type="entry name" value="Ank"/>
    <property type="match status" value="1"/>
</dbReference>
<dbReference type="GO" id="GO:0005886">
    <property type="term" value="C:plasma membrane"/>
    <property type="evidence" value="ECO:0007669"/>
    <property type="project" value="UniProtKB-SubCell"/>
</dbReference>
<feature type="repeat" description="ANK" evidence="16">
    <location>
        <begin position="72"/>
        <end position="99"/>
    </location>
</feature>
<dbReference type="FunFam" id="1.25.40.20:FF:000023">
    <property type="entry name" value="short transient receptor potential channel 4 isoform X1"/>
    <property type="match status" value="1"/>
</dbReference>
<feature type="transmembrane region" description="Helical" evidence="18">
    <location>
        <begin position="366"/>
        <end position="385"/>
    </location>
</feature>
<keyword evidence="3" id="KW-1003">Cell membrane</keyword>